<dbReference type="Gene3D" id="3.65.10.10">
    <property type="entry name" value="Enolpyruvate transferase domain"/>
    <property type="match status" value="2"/>
</dbReference>
<feature type="binding site" evidence="7">
    <location>
        <position position="419"/>
    </location>
    <ligand>
        <name>phosphoenolpyruvate</name>
        <dbReference type="ChEBI" id="CHEBI:58702"/>
    </ligand>
</feature>
<dbReference type="GO" id="GO:0009073">
    <property type="term" value="P:aromatic amino acid family biosynthetic process"/>
    <property type="evidence" value="ECO:0007669"/>
    <property type="project" value="UniProtKB-KW"/>
</dbReference>
<dbReference type="SUPFAM" id="SSF55205">
    <property type="entry name" value="EPT/RTPC-like"/>
    <property type="match status" value="1"/>
</dbReference>
<comment type="subcellular location">
    <subcellularLocation>
        <location evidence="7">Cytoplasm</location>
    </subcellularLocation>
</comment>
<comment type="caution">
    <text evidence="7">Lacks conserved residue(s) required for the propagation of feature annotation.</text>
</comment>
<feature type="binding site" evidence="7">
    <location>
        <position position="393"/>
    </location>
    <ligand>
        <name>phosphoenolpyruvate</name>
        <dbReference type="ChEBI" id="CHEBI:58702"/>
    </ligand>
</feature>
<dbReference type="InterPro" id="IPR023193">
    <property type="entry name" value="EPSP_synthase_CS"/>
</dbReference>
<feature type="binding site" evidence="7">
    <location>
        <position position="20"/>
    </location>
    <ligand>
        <name>phosphoenolpyruvate</name>
        <dbReference type="ChEBI" id="CHEBI:58702"/>
    </ligand>
</feature>
<comment type="subunit">
    <text evidence="7">Monomer.</text>
</comment>
<dbReference type="GO" id="GO:0005737">
    <property type="term" value="C:cytoplasm"/>
    <property type="evidence" value="ECO:0007669"/>
    <property type="project" value="UniProtKB-SubCell"/>
</dbReference>
<dbReference type="InterPro" id="IPR013792">
    <property type="entry name" value="RNA3'P_cycl/enolpyr_Trfase_a/b"/>
</dbReference>
<dbReference type="CDD" id="cd01556">
    <property type="entry name" value="EPSP_synthase"/>
    <property type="match status" value="1"/>
</dbReference>
<feature type="binding site" evidence="7">
    <location>
        <position position="170"/>
    </location>
    <ligand>
        <name>3-phosphoshikimate</name>
        <dbReference type="ChEBI" id="CHEBI:145989"/>
    </ligand>
</feature>
<dbReference type="NCBIfam" id="TIGR01356">
    <property type="entry name" value="aroA"/>
    <property type="match status" value="1"/>
</dbReference>
<keyword evidence="7" id="KW-0963">Cytoplasm</keyword>
<evidence type="ECO:0000256" key="2">
    <source>
        <dbReference type="ARBA" id="ARBA00009948"/>
    </source>
</evidence>
<gene>
    <name evidence="7 9" type="primary">aroA</name>
    <name evidence="9" type="ORF">IAA22_07455</name>
</gene>
<feature type="active site" description="Proton acceptor" evidence="7">
    <location>
        <position position="320"/>
    </location>
</feature>
<evidence type="ECO:0000256" key="5">
    <source>
        <dbReference type="ARBA" id="ARBA00023141"/>
    </source>
</evidence>
<feature type="domain" description="Enolpyruvate transferase" evidence="8">
    <location>
        <begin position="8"/>
        <end position="428"/>
    </location>
</feature>
<dbReference type="PROSITE" id="PS00885">
    <property type="entry name" value="EPSP_SYNTHASE_2"/>
    <property type="match status" value="1"/>
</dbReference>
<dbReference type="PANTHER" id="PTHR21090:SF5">
    <property type="entry name" value="PENTAFUNCTIONAL AROM POLYPEPTIDE"/>
    <property type="match status" value="1"/>
</dbReference>
<feature type="binding site" evidence="7">
    <location>
        <position position="168"/>
    </location>
    <ligand>
        <name>3-phosphoshikimate</name>
        <dbReference type="ChEBI" id="CHEBI:145989"/>
    </ligand>
</feature>
<dbReference type="Proteomes" id="UP000824029">
    <property type="component" value="Unassembled WGS sequence"/>
</dbReference>
<feature type="binding site" evidence="7">
    <location>
        <position position="20"/>
    </location>
    <ligand>
        <name>3-phosphoshikimate</name>
        <dbReference type="ChEBI" id="CHEBI:145989"/>
    </ligand>
</feature>
<evidence type="ECO:0000256" key="6">
    <source>
        <dbReference type="ARBA" id="ARBA00044633"/>
    </source>
</evidence>
<feature type="binding site" evidence="7">
    <location>
        <position position="25"/>
    </location>
    <ligand>
        <name>3-phosphoshikimate</name>
        <dbReference type="ChEBI" id="CHEBI:145989"/>
    </ligand>
</feature>
<feature type="binding site" evidence="7">
    <location>
        <position position="196"/>
    </location>
    <ligand>
        <name>3-phosphoshikimate</name>
        <dbReference type="ChEBI" id="CHEBI:145989"/>
    </ligand>
</feature>
<dbReference type="Pfam" id="PF00275">
    <property type="entry name" value="EPSP_synthase"/>
    <property type="match status" value="1"/>
</dbReference>
<feature type="binding site" evidence="7">
    <location>
        <position position="170"/>
    </location>
    <ligand>
        <name>phosphoenolpyruvate</name>
        <dbReference type="ChEBI" id="CHEBI:58702"/>
    </ligand>
</feature>
<organism evidence="9 10">
    <name type="scientific">Candidatus Olsenella stercoravium</name>
    <dbReference type="NCBI Taxonomy" id="2838713"/>
    <lineage>
        <taxon>Bacteria</taxon>
        <taxon>Bacillati</taxon>
        <taxon>Actinomycetota</taxon>
        <taxon>Coriobacteriia</taxon>
        <taxon>Coriobacteriales</taxon>
        <taxon>Atopobiaceae</taxon>
        <taxon>Olsenella</taxon>
    </lineage>
</organism>
<protein>
    <recommendedName>
        <fullName evidence="7">3-phosphoshikimate 1-carboxyvinyltransferase</fullName>
        <ecNumber evidence="7">2.5.1.19</ecNumber>
    </recommendedName>
    <alternativeName>
        <fullName evidence="7">5-enolpyruvylshikimate-3-phosphate synthase</fullName>
        <shortName evidence="7">EPSP synthase</shortName>
        <shortName evidence="7">EPSPS</shortName>
    </alternativeName>
</protein>
<feature type="binding site" evidence="7">
    <location>
        <position position="98"/>
    </location>
    <ligand>
        <name>phosphoenolpyruvate</name>
        <dbReference type="ChEBI" id="CHEBI:58702"/>
    </ligand>
</feature>
<proteinExistence type="inferred from homology"/>
<dbReference type="InterPro" id="IPR036968">
    <property type="entry name" value="Enolpyruvate_Tfrase_sf"/>
</dbReference>
<keyword evidence="5 7" id="KW-0057">Aromatic amino acid biosynthesis</keyword>
<feature type="binding site" evidence="7">
    <location>
        <position position="347"/>
    </location>
    <ligand>
        <name>3-phosphoshikimate</name>
        <dbReference type="ChEBI" id="CHEBI:145989"/>
    </ligand>
</feature>
<feature type="binding site" evidence="7">
    <location>
        <position position="126"/>
    </location>
    <ligand>
        <name>phosphoenolpyruvate</name>
        <dbReference type="ChEBI" id="CHEBI:58702"/>
    </ligand>
</feature>
<evidence type="ECO:0000313" key="10">
    <source>
        <dbReference type="Proteomes" id="UP000824029"/>
    </source>
</evidence>
<dbReference type="GO" id="GO:0009423">
    <property type="term" value="P:chorismate biosynthetic process"/>
    <property type="evidence" value="ECO:0007669"/>
    <property type="project" value="UniProtKB-UniRule"/>
</dbReference>
<comment type="function">
    <text evidence="7">Catalyzes the transfer of the enolpyruvyl moiety of phosphoenolpyruvate (PEP) to the 5-hydroxyl of shikimate-3-phosphate (S3P) to produce enolpyruvyl shikimate-3-phosphate and inorganic phosphate.</text>
</comment>
<dbReference type="EMBL" id="DXBZ01000150">
    <property type="protein sequence ID" value="HIZ18927.1"/>
    <property type="molecule type" value="Genomic_DNA"/>
</dbReference>
<evidence type="ECO:0000256" key="1">
    <source>
        <dbReference type="ARBA" id="ARBA00004811"/>
    </source>
</evidence>
<dbReference type="AlphaFoldDB" id="A0A9D2DL28"/>
<feature type="binding site" evidence="7">
    <location>
        <position position="169"/>
    </location>
    <ligand>
        <name>3-phosphoshikimate</name>
        <dbReference type="ChEBI" id="CHEBI:145989"/>
    </ligand>
</feature>
<comment type="pathway">
    <text evidence="1 7">Metabolic intermediate biosynthesis; chorismate biosynthesis; chorismate from D-erythrose 4-phosphate and phosphoenolpyruvate: step 6/7.</text>
</comment>
<dbReference type="EC" id="2.5.1.19" evidence="7"/>
<feature type="binding site" evidence="7">
    <location>
        <position position="351"/>
    </location>
    <ligand>
        <name>phosphoenolpyruvate</name>
        <dbReference type="ChEBI" id="CHEBI:58702"/>
    </ligand>
</feature>
<reference evidence="9" key="2">
    <citation type="submission" date="2021-04" db="EMBL/GenBank/DDBJ databases">
        <authorList>
            <person name="Gilroy R."/>
        </authorList>
    </citation>
    <scope>NUCLEOTIDE SEQUENCE</scope>
    <source>
        <strain evidence="9">ChiHecolR3B27-1887</strain>
    </source>
</reference>
<evidence type="ECO:0000256" key="4">
    <source>
        <dbReference type="ARBA" id="ARBA00022679"/>
    </source>
</evidence>
<sequence>MDITVYPGTLGGEVVAPSSKSEAHRALICAAFAAGATDVACSTSSADIEATVSCLEALGARIARTRDGFRVRPVPGTSATDNLPEPLRGAVLDCGESGSTMRFMLPVVCALGCEASLTGRGRLPERPLSPLYEQLVEHGATISAQGSVPLRTRGRIRAGRYELAGNVSSQYVSGLMLAAPLLRAPVEIVVTEPVESRPYIDLTVSVLRSFGVDVSQSRGTSASGAPARVYDVSAPEGFSSPGSLVIGGDWSNAAFWLVAGALSDRGVAVRGLDAASVQGDRAILAALSLLGAHVLRTPAGAAVRPAGLKGATLDVSDCPDLVPPLAAAAALAEGTTRIVGAARLRLKESDRIETVSAALAALGAAVETTDDGLVIAGSRVLRGGTVDAANDHRIAMMAAVLATRCDRPTTILGAECVEKSYPRFFEDLAALGGSYEREA</sequence>
<keyword evidence="3 7" id="KW-0028">Amino-acid biosynthesis</keyword>
<comment type="catalytic activity">
    <reaction evidence="6">
        <text>3-phosphoshikimate + phosphoenolpyruvate = 5-O-(1-carboxyvinyl)-3-phosphoshikimate + phosphate</text>
        <dbReference type="Rhea" id="RHEA:21256"/>
        <dbReference type="ChEBI" id="CHEBI:43474"/>
        <dbReference type="ChEBI" id="CHEBI:57701"/>
        <dbReference type="ChEBI" id="CHEBI:58702"/>
        <dbReference type="ChEBI" id="CHEBI:145989"/>
        <dbReference type="EC" id="2.5.1.19"/>
    </reaction>
    <physiologicalReaction direction="left-to-right" evidence="6">
        <dbReference type="Rhea" id="RHEA:21257"/>
    </physiologicalReaction>
</comment>
<evidence type="ECO:0000256" key="7">
    <source>
        <dbReference type="HAMAP-Rule" id="MF_00210"/>
    </source>
</evidence>
<comment type="similarity">
    <text evidence="2 7">Belongs to the EPSP synthase family.</text>
</comment>
<dbReference type="InterPro" id="IPR001986">
    <property type="entry name" value="Enolpyruvate_Tfrase_dom"/>
</dbReference>
<dbReference type="PANTHER" id="PTHR21090">
    <property type="entry name" value="AROM/DEHYDROQUINATE SYNTHASE"/>
    <property type="match status" value="1"/>
</dbReference>
<accession>A0A9D2DL28</accession>
<name>A0A9D2DL28_9ACTN</name>
<evidence type="ECO:0000256" key="3">
    <source>
        <dbReference type="ARBA" id="ARBA00022605"/>
    </source>
</evidence>
<evidence type="ECO:0000259" key="8">
    <source>
        <dbReference type="Pfam" id="PF00275"/>
    </source>
</evidence>
<feature type="binding site" evidence="7">
    <location>
        <position position="320"/>
    </location>
    <ligand>
        <name>3-phosphoshikimate</name>
        <dbReference type="ChEBI" id="CHEBI:145989"/>
    </ligand>
</feature>
<keyword evidence="4 7" id="KW-0808">Transferase</keyword>
<dbReference type="GO" id="GO:0008652">
    <property type="term" value="P:amino acid biosynthetic process"/>
    <property type="evidence" value="ECO:0007669"/>
    <property type="project" value="UniProtKB-KW"/>
</dbReference>
<evidence type="ECO:0000313" key="9">
    <source>
        <dbReference type="EMBL" id="HIZ18927.1"/>
    </source>
</evidence>
<comment type="caution">
    <text evidence="9">The sequence shown here is derived from an EMBL/GenBank/DDBJ whole genome shotgun (WGS) entry which is preliminary data.</text>
</comment>
<dbReference type="GO" id="GO:0003866">
    <property type="term" value="F:3-phosphoshikimate 1-carboxyvinyltransferase activity"/>
    <property type="evidence" value="ECO:0007669"/>
    <property type="project" value="UniProtKB-UniRule"/>
</dbReference>
<feature type="binding site" evidence="7">
    <location>
        <position position="21"/>
    </location>
    <ligand>
        <name>3-phosphoshikimate</name>
        <dbReference type="ChEBI" id="CHEBI:145989"/>
    </ligand>
</feature>
<dbReference type="HAMAP" id="MF_00210">
    <property type="entry name" value="EPSP_synth"/>
    <property type="match status" value="1"/>
</dbReference>
<reference evidence="9" key="1">
    <citation type="journal article" date="2021" name="PeerJ">
        <title>Extensive microbial diversity within the chicken gut microbiome revealed by metagenomics and culture.</title>
        <authorList>
            <person name="Gilroy R."/>
            <person name="Ravi A."/>
            <person name="Getino M."/>
            <person name="Pursley I."/>
            <person name="Horton D.L."/>
            <person name="Alikhan N.F."/>
            <person name="Baker D."/>
            <person name="Gharbi K."/>
            <person name="Hall N."/>
            <person name="Watson M."/>
            <person name="Adriaenssens E.M."/>
            <person name="Foster-Nyarko E."/>
            <person name="Jarju S."/>
            <person name="Secka A."/>
            <person name="Antonio M."/>
            <person name="Oren A."/>
            <person name="Chaudhuri R.R."/>
            <person name="La Ragione R."/>
            <person name="Hildebrand F."/>
            <person name="Pallen M.J."/>
        </authorList>
    </citation>
    <scope>NUCLEOTIDE SEQUENCE</scope>
    <source>
        <strain evidence="9">ChiHecolR3B27-1887</strain>
    </source>
</reference>
<dbReference type="PIRSF" id="PIRSF000505">
    <property type="entry name" value="EPSPS"/>
    <property type="match status" value="1"/>
</dbReference>
<dbReference type="InterPro" id="IPR006264">
    <property type="entry name" value="EPSP_synthase"/>
</dbReference>